<dbReference type="PANTHER" id="PTHR44825">
    <property type="match status" value="1"/>
</dbReference>
<dbReference type="STRING" id="1392247.A0A3N4KJ21"/>
<accession>A0A3N4KJ21</accession>
<dbReference type="InterPro" id="IPR052763">
    <property type="entry name" value="DnaJ_C4"/>
</dbReference>
<dbReference type="AlphaFoldDB" id="A0A3N4KJ21"/>
<reference evidence="2 3" key="1">
    <citation type="journal article" date="2018" name="Nat. Ecol. Evol.">
        <title>Pezizomycetes genomes reveal the molecular basis of ectomycorrhizal truffle lifestyle.</title>
        <authorList>
            <person name="Murat C."/>
            <person name="Payen T."/>
            <person name="Noel B."/>
            <person name="Kuo A."/>
            <person name="Morin E."/>
            <person name="Chen J."/>
            <person name="Kohler A."/>
            <person name="Krizsan K."/>
            <person name="Balestrini R."/>
            <person name="Da Silva C."/>
            <person name="Montanini B."/>
            <person name="Hainaut M."/>
            <person name="Levati E."/>
            <person name="Barry K.W."/>
            <person name="Belfiori B."/>
            <person name="Cichocki N."/>
            <person name="Clum A."/>
            <person name="Dockter R.B."/>
            <person name="Fauchery L."/>
            <person name="Guy J."/>
            <person name="Iotti M."/>
            <person name="Le Tacon F."/>
            <person name="Lindquist E.A."/>
            <person name="Lipzen A."/>
            <person name="Malagnac F."/>
            <person name="Mello A."/>
            <person name="Molinier V."/>
            <person name="Miyauchi S."/>
            <person name="Poulain J."/>
            <person name="Riccioni C."/>
            <person name="Rubini A."/>
            <person name="Sitrit Y."/>
            <person name="Splivallo R."/>
            <person name="Traeger S."/>
            <person name="Wang M."/>
            <person name="Zifcakova L."/>
            <person name="Wipf D."/>
            <person name="Zambonelli A."/>
            <person name="Paolocci F."/>
            <person name="Nowrousian M."/>
            <person name="Ottonello S."/>
            <person name="Baldrian P."/>
            <person name="Spatafora J.W."/>
            <person name="Henrissat B."/>
            <person name="Nagy L.G."/>
            <person name="Aury J.M."/>
            <person name="Wincker P."/>
            <person name="Grigoriev I.V."/>
            <person name="Bonfante P."/>
            <person name="Martin F.M."/>
        </authorList>
    </citation>
    <scope>NUCLEOTIDE SEQUENCE [LARGE SCALE GENOMIC DNA]</scope>
    <source>
        <strain evidence="2 3">CCBAS932</strain>
    </source>
</reference>
<dbReference type="CDD" id="cd06257">
    <property type="entry name" value="DnaJ"/>
    <property type="match status" value="1"/>
</dbReference>
<evidence type="ECO:0000259" key="1">
    <source>
        <dbReference type="PROSITE" id="PS50076"/>
    </source>
</evidence>
<sequence length="293" mass="33656">MEPEVRSRSGLARKAFLINEILTEPSLYKVLGVTSRATESELRRHYLDRSKIVHPDKLPAHPNSTEAFQRLSHAYEILRKPSLRAHYDRESKSWNGEHREFYPGETSFISGDQTFKGAVVSILNEFLSGDFGLVRKLLEALNKQYPSLVNEEVIVAIERAFGRIRELILTTRTYALLISIELGRIHRVQKKLLSLGYFDVIGRVRLTMQLVRVTLAVPVRVDRALQRKEEREWRAKQAGWTAVGVKEHGNNGAYLLNEKVSRVLAFIAGDKMEDEEEDRDWMGRFWGEPARAA</sequence>
<dbReference type="PRINTS" id="PR00625">
    <property type="entry name" value="JDOMAIN"/>
</dbReference>
<dbReference type="EMBL" id="ML119142">
    <property type="protein sequence ID" value="RPB10566.1"/>
    <property type="molecule type" value="Genomic_DNA"/>
</dbReference>
<dbReference type="InParanoid" id="A0A3N4KJ21"/>
<name>A0A3N4KJ21_9PEZI</name>
<dbReference type="OrthoDB" id="10250354at2759"/>
<dbReference type="SUPFAM" id="SSF46565">
    <property type="entry name" value="Chaperone J-domain"/>
    <property type="match status" value="1"/>
</dbReference>
<proteinExistence type="predicted"/>
<dbReference type="PANTHER" id="PTHR44825:SF1">
    <property type="entry name" value="DNAJ HOMOLOG SUBFAMILY C MEMBER 4"/>
    <property type="match status" value="1"/>
</dbReference>
<feature type="domain" description="J" evidence="1">
    <location>
        <begin position="26"/>
        <end position="91"/>
    </location>
</feature>
<dbReference type="Pfam" id="PF00226">
    <property type="entry name" value="DnaJ"/>
    <property type="match status" value="1"/>
</dbReference>
<dbReference type="Gene3D" id="1.10.287.110">
    <property type="entry name" value="DnaJ domain"/>
    <property type="match status" value="1"/>
</dbReference>
<evidence type="ECO:0000313" key="3">
    <source>
        <dbReference type="Proteomes" id="UP000277580"/>
    </source>
</evidence>
<evidence type="ECO:0000313" key="2">
    <source>
        <dbReference type="EMBL" id="RPB10566.1"/>
    </source>
</evidence>
<dbReference type="InterPro" id="IPR036869">
    <property type="entry name" value="J_dom_sf"/>
</dbReference>
<dbReference type="InterPro" id="IPR001623">
    <property type="entry name" value="DnaJ_domain"/>
</dbReference>
<organism evidence="2 3">
    <name type="scientific">Morchella conica CCBAS932</name>
    <dbReference type="NCBI Taxonomy" id="1392247"/>
    <lineage>
        <taxon>Eukaryota</taxon>
        <taxon>Fungi</taxon>
        <taxon>Dikarya</taxon>
        <taxon>Ascomycota</taxon>
        <taxon>Pezizomycotina</taxon>
        <taxon>Pezizomycetes</taxon>
        <taxon>Pezizales</taxon>
        <taxon>Morchellaceae</taxon>
        <taxon>Morchella</taxon>
    </lineage>
</organism>
<keyword evidence="3" id="KW-1185">Reference proteome</keyword>
<dbReference type="SMART" id="SM00271">
    <property type="entry name" value="DnaJ"/>
    <property type="match status" value="1"/>
</dbReference>
<dbReference type="Proteomes" id="UP000277580">
    <property type="component" value="Unassembled WGS sequence"/>
</dbReference>
<protein>
    <submittedName>
        <fullName evidence="2">DnaJ-domain-containing protein</fullName>
    </submittedName>
</protein>
<gene>
    <name evidence="2" type="ORF">P167DRAFT_576167</name>
</gene>
<dbReference type="PROSITE" id="PS50076">
    <property type="entry name" value="DNAJ_2"/>
    <property type="match status" value="1"/>
</dbReference>